<sequence length="26" mass="3204">MYICVQCAIQTKKKKKKKKKKKNIFF</sequence>
<dbReference type="EMBL" id="KI928002">
    <property type="protein sequence ID" value="ETW28977.1"/>
    <property type="molecule type" value="Genomic_DNA"/>
</dbReference>
<gene>
    <name evidence="1" type="ORF">PFFCH_03593</name>
</gene>
<evidence type="ECO:0000313" key="1">
    <source>
        <dbReference type="EMBL" id="ETW28977.1"/>
    </source>
</evidence>
<name>A0A024VKG7_PLAFA</name>
<reference evidence="1 2" key="1">
    <citation type="submission" date="2013-02" db="EMBL/GenBank/DDBJ databases">
        <title>The Genome Annotation of Plasmodium falciparum FCH/4.</title>
        <authorList>
            <consortium name="The Broad Institute Genome Sequencing Platform"/>
            <consortium name="The Broad Institute Genome Sequencing Center for Infectious Disease"/>
            <person name="Neafsey D."/>
            <person name="Hoffman S."/>
            <person name="Volkman S."/>
            <person name="Rosenthal P."/>
            <person name="Walker B."/>
            <person name="Young S.K."/>
            <person name="Zeng Q."/>
            <person name="Gargeya S."/>
            <person name="Fitzgerald M."/>
            <person name="Haas B."/>
            <person name="Abouelleil A."/>
            <person name="Allen A.W."/>
            <person name="Alvarado L."/>
            <person name="Arachchi H.M."/>
            <person name="Berlin A.M."/>
            <person name="Chapman S.B."/>
            <person name="Gainer-Dewar J."/>
            <person name="Goldberg J."/>
            <person name="Griggs A."/>
            <person name="Gujja S."/>
            <person name="Hansen M."/>
            <person name="Howarth C."/>
            <person name="Imamovic A."/>
            <person name="Ireland A."/>
            <person name="Larimer J."/>
            <person name="McCowan C."/>
            <person name="Murphy C."/>
            <person name="Pearson M."/>
            <person name="Poon T.W."/>
            <person name="Priest M."/>
            <person name="Roberts A."/>
            <person name="Saif S."/>
            <person name="Shea T."/>
            <person name="Sisk P."/>
            <person name="Sykes S."/>
            <person name="Wortman J."/>
            <person name="Nusbaum C."/>
            <person name="Birren B."/>
        </authorList>
    </citation>
    <scope>NUCLEOTIDE SEQUENCE [LARGE SCALE GENOMIC DNA]</scope>
    <source>
        <strain evidence="1 2">FCH/4</strain>
    </source>
</reference>
<dbReference type="Proteomes" id="UP000030656">
    <property type="component" value="Unassembled WGS sequence"/>
</dbReference>
<dbReference type="AlphaFoldDB" id="A0A024VKG7"/>
<proteinExistence type="predicted"/>
<protein>
    <submittedName>
        <fullName evidence="1">Uncharacterized protein</fullName>
    </submittedName>
</protein>
<reference evidence="1 2" key="2">
    <citation type="submission" date="2013-02" db="EMBL/GenBank/DDBJ databases">
        <title>The Genome Sequence of Plasmodium falciparum FCH/4.</title>
        <authorList>
            <consortium name="The Broad Institute Genome Sequencing Platform"/>
            <consortium name="The Broad Institute Genome Sequencing Center for Infectious Disease"/>
            <person name="Neafsey D."/>
            <person name="Cheeseman I."/>
            <person name="Volkman S."/>
            <person name="Adams J."/>
            <person name="Walker B."/>
            <person name="Young S.K."/>
            <person name="Zeng Q."/>
            <person name="Gargeya S."/>
            <person name="Fitzgerald M."/>
            <person name="Haas B."/>
            <person name="Abouelleil A."/>
            <person name="Alvarado L."/>
            <person name="Arachchi H.M."/>
            <person name="Berlin A.M."/>
            <person name="Chapman S.B."/>
            <person name="Dewar J."/>
            <person name="Goldberg J."/>
            <person name="Griggs A."/>
            <person name="Gujja S."/>
            <person name="Hansen M."/>
            <person name="Howarth C."/>
            <person name="Imamovic A."/>
            <person name="Larimer J."/>
            <person name="McCowan C."/>
            <person name="Murphy C."/>
            <person name="Neiman D."/>
            <person name="Pearson M."/>
            <person name="Priest M."/>
            <person name="Roberts A."/>
            <person name="Saif S."/>
            <person name="Shea T."/>
            <person name="Sisk P."/>
            <person name="Sykes S."/>
            <person name="Wortman J."/>
            <person name="Nusbaum C."/>
            <person name="Birren B."/>
        </authorList>
    </citation>
    <scope>NUCLEOTIDE SEQUENCE [LARGE SCALE GENOMIC DNA]</scope>
    <source>
        <strain evidence="1 2">FCH/4</strain>
    </source>
</reference>
<organism evidence="1 2">
    <name type="scientific">Plasmodium falciparum FCH/4</name>
    <dbReference type="NCBI Taxonomy" id="1036724"/>
    <lineage>
        <taxon>Eukaryota</taxon>
        <taxon>Sar</taxon>
        <taxon>Alveolata</taxon>
        <taxon>Apicomplexa</taxon>
        <taxon>Aconoidasida</taxon>
        <taxon>Haemosporida</taxon>
        <taxon>Plasmodiidae</taxon>
        <taxon>Plasmodium</taxon>
        <taxon>Plasmodium (Laverania)</taxon>
    </lineage>
</organism>
<accession>A0A024VKG7</accession>
<evidence type="ECO:0000313" key="2">
    <source>
        <dbReference type="Proteomes" id="UP000030656"/>
    </source>
</evidence>